<dbReference type="SUPFAM" id="SSF52518">
    <property type="entry name" value="Thiamin diphosphate-binding fold (THDP-binding)"/>
    <property type="match status" value="1"/>
</dbReference>
<dbReference type="InterPro" id="IPR029061">
    <property type="entry name" value="THDP-binding"/>
</dbReference>
<dbReference type="RefSeq" id="WP_090064179.1">
    <property type="nucleotide sequence ID" value="NZ_FOFT01000002.1"/>
</dbReference>
<feature type="domain" description="Transketolase N-terminal" evidence="1">
    <location>
        <begin position="21"/>
        <end position="260"/>
    </location>
</feature>
<reference evidence="3" key="1">
    <citation type="submission" date="2016-10" db="EMBL/GenBank/DDBJ databases">
        <authorList>
            <person name="Varghese N."/>
            <person name="Submissions S."/>
        </authorList>
    </citation>
    <scope>NUCLEOTIDE SEQUENCE [LARGE SCALE GENOMIC DNA]</scope>
    <source>
        <strain evidence="3">CGMCC 4.578</strain>
    </source>
</reference>
<dbReference type="InterPro" id="IPR005474">
    <property type="entry name" value="Transketolase_N"/>
</dbReference>
<keyword evidence="3" id="KW-1185">Reference proteome</keyword>
<evidence type="ECO:0000313" key="3">
    <source>
        <dbReference type="Proteomes" id="UP000199028"/>
    </source>
</evidence>
<gene>
    <name evidence="2" type="ORF">SAMN05216195_102648</name>
</gene>
<dbReference type="AlphaFoldDB" id="A0A1H9GRI7"/>
<dbReference type="Pfam" id="PF00456">
    <property type="entry name" value="Transketolase_N"/>
    <property type="match status" value="1"/>
</dbReference>
<dbReference type="GO" id="GO:0000287">
    <property type="term" value="F:magnesium ion binding"/>
    <property type="evidence" value="ECO:0007669"/>
    <property type="project" value="UniProtKB-ARBA"/>
</dbReference>
<sequence>MTTGDDDVRADVGLAVRAARYRLDVLDLIRSAGGGHTAGSLSCVDVLTVLYERVLRISPETLRHPERDRYVQSKGHAVEALYVVLAGAGLLDRALLGTYLRFGTKLVGHATSSVPGIEQSTGALGHGLSIGVGMAIAGRQNGFGYRVFVLLGDGELAEGSVWEAAMSAAHHGLGNLVAIVDRNRHQIAGPTAEIMNSEPLAQKFAAFGWTVHEIDGHDLVQIERTLSSAPAVPGRPTVVLADTVKGSGISYMEHDIRWHHRVPDDEEYAIARRDVENRIAELRGRA</sequence>
<evidence type="ECO:0000313" key="2">
    <source>
        <dbReference type="EMBL" id="SEQ52716.1"/>
    </source>
</evidence>
<dbReference type="PANTHER" id="PTHR47514:SF2">
    <property type="entry name" value="TRANSKETOLASE"/>
    <property type="match status" value="1"/>
</dbReference>
<protein>
    <submittedName>
        <fullName evidence="2">Transketolase</fullName>
    </submittedName>
</protein>
<proteinExistence type="predicted"/>
<dbReference type="OrthoDB" id="8732661at2"/>
<name>A0A1H9GRI7_9PSEU</name>
<organism evidence="2 3">
    <name type="scientific">Lentzea flaviverrucosa</name>
    <dbReference type="NCBI Taxonomy" id="200379"/>
    <lineage>
        <taxon>Bacteria</taxon>
        <taxon>Bacillati</taxon>
        <taxon>Actinomycetota</taxon>
        <taxon>Actinomycetes</taxon>
        <taxon>Pseudonocardiales</taxon>
        <taxon>Pseudonocardiaceae</taxon>
        <taxon>Lentzea</taxon>
    </lineage>
</organism>
<dbReference type="EMBL" id="FOFT01000002">
    <property type="protein sequence ID" value="SEQ52716.1"/>
    <property type="molecule type" value="Genomic_DNA"/>
</dbReference>
<dbReference type="CDD" id="cd02012">
    <property type="entry name" value="TPP_TK"/>
    <property type="match status" value="1"/>
</dbReference>
<dbReference type="Proteomes" id="UP000199028">
    <property type="component" value="Unassembled WGS sequence"/>
</dbReference>
<accession>A0A1H9GRI7</accession>
<evidence type="ECO:0000259" key="1">
    <source>
        <dbReference type="Pfam" id="PF00456"/>
    </source>
</evidence>
<dbReference type="PANTHER" id="PTHR47514">
    <property type="entry name" value="TRANSKETOLASE N-TERMINAL SECTION-RELATED"/>
    <property type="match status" value="1"/>
</dbReference>
<dbReference type="Gene3D" id="3.40.50.970">
    <property type="match status" value="1"/>
</dbReference>